<dbReference type="AlphaFoldDB" id="A0A3N4H8C3"/>
<evidence type="ECO:0000313" key="1">
    <source>
        <dbReference type="EMBL" id="RPA71029.1"/>
    </source>
</evidence>
<dbReference type="Proteomes" id="UP000275078">
    <property type="component" value="Unassembled WGS sequence"/>
</dbReference>
<evidence type="ECO:0000313" key="2">
    <source>
        <dbReference type="Proteomes" id="UP000275078"/>
    </source>
</evidence>
<dbReference type="EMBL" id="ML119986">
    <property type="protein sequence ID" value="RPA71029.1"/>
    <property type="molecule type" value="Genomic_DNA"/>
</dbReference>
<sequence>MDVLLIWPLTDRFSGNNRGHMSDPSRYLTGFRALDIIRRTAAGNELLLRISGRDWVVANRSGKSNSRRTACTDFTVQPAQSPTAHQVKRETLVSNLKAQLQRSSETPAISHLGEPLQENYQIKTSATRHKLERWDVKRVKACPFMVGLPH</sequence>
<accession>A0A3N4H8C3</accession>
<gene>
    <name evidence="1" type="ORF">BJ508DRAFT_315981</name>
</gene>
<name>A0A3N4H8C3_ASCIM</name>
<protein>
    <submittedName>
        <fullName evidence="1">Uncharacterized protein</fullName>
    </submittedName>
</protein>
<proteinExistence type="predicted"/>
<keyword evidence="2" id="KW-1185">Reference proteome</keyword>
<reference evidence="1 2" key="1">
    <citation type="journal article" date="2018" name="Nat. Ecol. Evol.">
        <title>Pezizomycetes genomes reveal the molecular basis of ectomycorrhizal truffle lifestyle.</title>
        <authorList>
            <person name="Murat C."/>
            <person name="Payen T."/>
            <person name="Noel B."/>
            <person name="Kuo A."/>
            <person name="Morin E."/>
            <person name="Chen J."/>
            <person name="Kohler A."/>
            <person name="Krizsan K."/>
            <person name="Balestrini R."/>
            <person name="Da Silva C."/>
            <person name="Montanini B."/>
            <person name="Hainaut M."/>
            <person name="Levati E."/>
            <person name="Barry K.W."/>
            <person name="Belfiori B."/>
            <person name="Cichocki N."/>
            <person name="Clum A."/>
            <person name="Dockter R.B."/>
            <person name="Fauchery L."/>
            <person name="Guy J."/>
            <person name="Iotti M."/>
            <person name="Le Tacon F."/>
            <person name="Lindquist E.A."/>
            <person name="Lipzen A."/>
            <person name="Malagnac F."/>
            <person name="Mello A."/>
            <person name="Molinier V."/>
            <person name="Miyauchi S."/>
            <person name="Poulain J."/>
            <person name="Riccioni C."/>
            <person name="Rubini A."/>
            <person name="Sitrit Y."/>
            <person name="Splivallo R."/>
            <person name="Traeger S."/>
            <person name="Wang M."/>
            <person name="Zifcakova L."/>
            <person name="Wipf D."/>
            <person name="Zambonelli A."/>
            <person name="Paolocci F."/>
            <person name="Nowrousian M."/>
            <person name="Ottonello S."/>
            <person name="Baldrian P."/>
            <person name="Spatafora J.W."/>
            <person name="Henrissat B."/>
            <person name="Nagy L.G."/>
            <person name="Aury J.M."/>
            <person name="Wincker P."/>
            <person name="Grigoriev I.V."/>
            <person name="Bonfante P."/>
            <person name="Martin F.M."/>
        </authorList>
    </citation>
    <scope>NUCLEOTIDE SEQUENCE [LARGE SCALE GENOMIC DNA]</scope>
    <source>
        <strain evidence="1 2">RN42</strain>
    </source>
</reference>
<organism evidence="1 2">
    <name type="scientific">Ascobolus immersus RN42</name>
    <dbReference type="NCBI Taxonomy" id="1160509"/>
    <lineage>
        <taxon>Eukaryota</taxon>
        <taxon>Fungi</taxon>
        <taxon>Dikarya</taxon>
        <taxon>Ascomycota</taxon>
        <taxon>Pezizomycotina</taxon>
        <taxon>Pezizomycetes</taxon>
        <taxon>Pezizales</taxon>
        <taxon>Ascobolaceae</taxon>
        <taxon>Ascobolus</taxon>
    </lineage>
</organism>